<dbReference type="OrthoDB" id="199155at2759"/>
<dbReference type="Proteomes" id="UP001165085">
    <property type="component" value="Unassembled WGS sequence"/>
</dbReference>
<keyword evidence="1" id="KW-0812">Transmembrane</keyword>
<reference evidence="3" key="1">
    <citation type="journal article" date="2023" name="Commun. Biol.">
        <title>Genome analysis of Parmales, the sister group of diatoms, reveals the evolutionary specialization of diatoms from phago-mixotrophs to photoautotrophs.</title>
        <authorList>
            <person name="Ban H."/>
            <person name="Sato S."/>
            <person name="Yoshikawa S."/>
            <person name="Yamada K."/>
            <person name="Nakamura Y."/>
            <person name="Ichinomiya M."/>
            <person name="Sato N."/>
            <person name="Blanc-Mathieu R."/>
            <person name="Endo H."/>
            <person name="Kuwata A."/>
            <person name="Ogata H."/>
        </authorList>
    </citation>
    <scope>NUCLEOTIDE SEQUENCE [LARGE SCALE GENOMIC DNA]</scope>
    <source>
        <strain evidence="3">NIES 3701</strain>
    </source>
</reference>
<dbReference type="AlphaFoldDB" id="A0A9W7E0H4"/>
<name>A0A9W7E0H4_9STRA</name>
<feature type="transmembrane region" description="Helical" evidence="1">
    <location>
        <begin position="232"/>
        <end position="250"/>
    </location>
</feature>
<dbReference type="EMBL" id="BRXY01000084">
    <property type="protein sequence ID" value="GMH63469.1"/>
    <property type="molecule type" value="Genomic_DNA"/>
</dbReference>
<gene>
    <name evidence="2" type="ORF">TrST_g1639</name>
</gene>
<keyword evidence="3" id="KW-1185">Reference proteome</keyword>
<evidence type="ECO:0000256" key="1">
    <source>
        <dbReference type="SAM" id="Phobius"/>
    </source>
</evidence>
<proteinExistence type="predicted"/>
<comment type="caution">
    <text evidence="2">The sequence shown here is derived from an EMBL/GenBank/DDBJ whole genome shotgun (WGS) entry which is preliminary data.</text>
</comment>
<evidence type="ECO:0000313" key="2">
    <source>
        <dbReference type="EMBL" id="GMH63469.1"/>
    </source>
</evidence>
<organism evidence="2 3">
    <name type="scientific">Triparma strigata</name>
    <dbReference type="NCBI Taxonomy" id="1606541"/>
    <lineage>
        <taxon>Eukaryota</taxon>
        <taxon>Sar</taxon>
        <taxon>Stramenopiles</taxon>
        <taxon>Ochrophyta</taxon>
        <taxon>Bolidophyceae</taxon>
        <taxon>Parmales</taxon>
        <taxon>Triparmaceae</taxon>
        <taxon>Triparma</taxon>
    </lineage>
</organism>
<protein>
    <submittedName>
        <fullName evidence="2">Uncharacterized protein</fullName>
    </submittedName>
</protein>
<keyword evidence="1" id="KW-1133">Transmembrane helix</keyword>
<keyword evidence="1" id="KW-0472">Membrane</keyword>
<evidence type="ECO:0000313" key="3">
    <source>
        <dbReference type="Proteomes" id="UP001165085"/>
    </source>
</evidence>
<accession>A0A9W7E0H4</accession>
<sequence length="275" mass="28870">MGNWCSCSYKSGWNKGDACPPGFRTKEDCGCFSDTITCEFTGSVDTNRAISVGARYTVRGACTSDPTNPGDGGTQPGPAPSCSEGNADLVASWNTKCCRASFGGACDVTGWAIINECSERPGDLVFDVRSPDSCRQKALGLSNNFAPMEWCKNEGMGAGTCWLPYSMQSDQKCFPYDKDLGQWVPGGNQWEGTTRKGGDEIVLDGLEWVEPEGGWVDGGKALVKPTIHTGSIAVSGGVGLACLVGVGALARRRAKRTLKQPEGNLELSGAGAGSV</sequence>